<name>A0A383C859_9ZZZZ</name>
<gene>
    <name evidence="3" type="ORF">METZ01_LOCUS481093</name>
</gene>
<feature type="non-terminal residue" evidence="3">
    <location>
        <position position="242"/>
    </location>
</feature>
<feature type="transmembrane region" description="Helical" evidence="1">
    <location>
        <begin position="36"/>
        <end position="54"/>
    </location>
</feature>
<keyword evidence="1" id="KW-0812">Transmembrane</keyword>
<evidence type="ECO:0000256" key="1">
    <source>
        <dbReference type="SAM" id="Phobius"/>
    </source>
</evidence>
<sequence length="242" mass="26412">EKWIEETICPICRLPETRPEESLGGKPPPETFVRKGVVWVGKVFVGVGCGIYVWNSTGQTVSALPIVLFGVFIGVLIGAFLDRTIGRWISIKFRKFGTIDLYPALLFVVLLSAATGLTPEALPKVTTLTVVSNVQYSAIYVDSVRSESAPTAIRGDLTRLDLDLSPGLHTIKVTKPGYDDFEEQIDLKDDDTLLVALTKSTTNSTASSSSGYGYCYDRKINLFYKSGSAGCVSTDKKISKRE</sequence>
<keyword evidence="1" id="KW-0472">Membrane</keyword>
<feature type="non-terminal residue" evidence="3">
    <location>
        <position position="1"/>
    </location>
</feature>
<proteinExistence type="predicted"/>
<dbReference type="EMBL" id="UINC01206561">
    <property type="protein sequence ID" value="SVE28239.1"/>
    <property type="molecule type" value="Genomic_DNA"/>
</dbReference>
<feature type="domain" description="PEGA" evidence="2">
    <location>
        <begin position="126"/>
        <end position="197"/>
    </location>
</feature>
<keyword evidence="1" id="KW-1133">Transmembrane helix</keyword>
<organism evidence="3">
    <name type="scientific">marine metagenome</name>
    <dbReference type="NCBI Taxonomy" id="408172"/>
    <lineage>
        <taxon>unclassified sequences</taxon>
        <taxon>metagenomes</taxon>
        <taxon>ecological metagenomes</taxon>
    </lineage>
</organism>
<accession>A0A383C859</accession>
<protein>
    <recommendedName>
        <fullName evidence="2">PEGA domain-containing protein</fullName>
    </recommendedName>
</protein>
<evidence type="ECO:0000313" key="3">
    <source>
        <dbReference type="EMBL" id="SVE28239.1"/>
    </source>
</evidence>
<dbReference type="InterPro" id="IPR013229">
    <property type="entry name" value="PEGA"/>
</dbReference>
<feature type="transmembrane region" description="Helical" evidence="1">
    <location>
        <begin position="101"/>
        <end position="118"/>
    </location>
</feature>
<dbReference type="Pfam" id="PF08308">
    <property type="entry name" value="PEGA"/>
    <property type="match status" value="1"/>
</dbReference>
<evidence type="ECO:0000259" key="2">
    <source>
        <dbReference type="Pfam" id="PF08308"/>
    </source>
</evidence>
<reference evidence="3" key="1">
    <citation type="submission" date="2018-05" db="EMBL/GenBank/DDBJ databases">
        <authorList>
            <person name="Lanie J.A."/>
            <person name="Ng W.-L."/>
            <person name="Kazmierczak K.M."/>
            <person name="Andrzejewski T.M."/>
            <person name="Davidsen T.M."/>
            <person name="Wayne K.J."/>
            <person name="Tettelin H."/>
            <person name="Glass J.I."/>
            <person name="Rusch D."/>
            <person name="Podicherti R."/>
            <person name="Tsui H.-C.T."/>
            <person name="Winkler M.E."/>
        </authorList>
    </citation>
    <scope>NUCLEOTIDE SEQUENCE</scope>
</reference>
<feature type="transmembrane region" description="Helical" evidence="1">
    <location>
        <begin position="60"/>
        <end position="81"/>
    </location>
</feature>
<dbReference type="AlphaFoldDB" id="A0A383C859"/>